<comment type="caution">
    <text evidence="3">The sequence shown here is derived from an EMBL/GenBank/DDBJ whole genome shotgun (WGS) entry which is preliminary data.</text>
</comment>
<dbReference type="AlphaFoldDB" id="A0A4Y7SL24"/>
<dbReference type="EMBL" id="QPFP01000093">
    <property type="protein sequence ID" value="TEB22348.1"/>
    <property type="molecule type" value="Genomic_DNA"/>
</dbReference>
<keyword evidence="2" id="KW-0472">Membrane</keyword>
<proteinExistence type="predicted"/>
<accession>A0A4Y7SL24</accession>
<evidence type="ECO:0000256" key="2">
    <source>
        <dbReference type="SAM" id="Phobius"/>
    </source>
</evidence>
<dbReference type="PANTHER" id="PTHR33099">
    <property type="entry name" value="FE2OG DIOXYGENASE DOMAIN-CONTAINING PROTEIN"/>
    <property type="match status" value="1"/>
</dbReference>
<evidence type="ECO:0000313" key="3">
    <source>
        <dbReference type="EMBL" id="TEB22348.1"/>
    </source>
</evidence>
<keyword evidence="4" id="KW-1185">Reference proteome</keyword>
<keyword evidence="2" id="KW-1133">Transmembrane helix</keyword>
<evidence type="ECO:0000256" key="1">
    <source>
        <dbReference type="SAM" id="MobiDB-lite"/>
    </source>
</evidence>
<name>A0A4Y7SL24_COPMI</name>
<feature type="compositionally biased region" description="Low complexity" evidence="1">
    <location>
        <begin position="940"/>
        <end position="968"/>
    </location>
</feature>
<dbReference type="Proteomes" id="UP000298030">
    <property type="component" value="Unassembled WGS sequence"/>
</dbReference>
<gene>
    <name evidence="3" type="ORF">FA13DRAFT_1641565</name>
</gene>
<reference evidence="3 4" key="1">
    <citation type="journal article" date="2019" name="Nat. Ecol. Evol.">
        <title>Megaphylogeny resolves global patterns of mushroom evolution.</title>
        <authorList>
            <person name="Varga T."/>
            <person name="Krizsan K."/>
            <person name="Foldi C."/>
            <person name="Dima B."/>
            <person name="Sanchez-Garcia M."/>
            <person name="Sanchez-Ramirez S."/>
            <person name="Szollosi G.J."/>
            <person name="Szarkandi J.G."/>
            <person name="Papp V."/>
            <person name="Albert L."/>
            <person name="Andreopoulos W."/>
            <person name="Angelini C."/>
            <person name="Antonin V."/>
            <person name="Barry K.W."/>
            <person name="Bougher N.L."/>
            <person name="Buchanan P."/>
            <person name="Buyck B."/>
            <person name="Bense V."/>
            <person name="Catcheside P."/>
            <person name="Chovatia M."/>
            <person name="Cooper J."/>
            <person name="Damon W."/>
            <person name="Desjardin D."/>
            <person name="Finy P."/>
            <person name="Geml J."/>
            <person name="Haridas S."/>
            <person name="Hughes K."/>
            <person name="Justo A."/>
            <person name="Karasinski D."/>
            <person name="Kautmanova I."/>
            <person name="Kiss B."/>
            <person name="Kocsube S."/>
            <person name="Kotiranta H."/>
            <person name="LaButti K.M."/>
            <person name="Lechner B.E."/>
            <person name="Liimatainen K."/>
            <person name="Lipzen A."/>
            <person name="Lukacs Z."/>
            <person name="Mihaltcheva S."/>
            <person name="Morgado L.N."/>
            <person name="Niskanen T."/>
            <person name="Noordeloos M.E."/>
            <person name="Ohm R.A."/>
            <person name="Ortiz-Santana B."/>
            <person name="Ovrebo C."/>
            <person name="Racz N."/>
            <person name="Riley R."/>
            <person name="Savchenko A."/>
            <person name="Shiryaev A."/>
            <person name="Soop K."/>
            <person name="Spirin V."/>
            <person name="Szebenyi C."/>
            <person name="Tomsovsky M."/>
            <person name="Tulloss R.E."/>
            <person name="Uehling J."/>
            <person name="Grigoriev I.V."/>
            <person name="Vagvolgyi C."/>
            <person name="Papp T."/>
            <person name="Martin F.M."/>
            <person name="Miettinen O."/>
            <person name="Hibbett D.S."/>
            <person name="Nagy L.G."/>
        </authorList>
    </citation>
    <scope>NUCLEOTIDE SEQUENCE [LARGE SCALE GENOMIC DNA]</scope>
    <source>
        <strain evidence="3 4">FP101781</strain>
    </source>
</reference>
<organism evidence="3 4">
    <name type="scientific">Coprinellus micaceus</name>
    <name type="common">Glistening ink-cap mushroom</name>
    <name type="synonym">Coprinus micaceus</name>
    <dbReference type="NCBI Taxonomy" id="71717"/>
    <lineage>
        <taxon>Eukaryota</taxon>
        <taxon>Fungi</taxon>
        <taxon>Dikarya</taxon>
        <taxon>Basidiomycota</taxon>
        <taxon>Agaricomycotina</taxon>
        <taxon>Agaricomycetes</taxon>
        <taxon>Agaricomycetidae</taxon>
        <taxon>Agaricales</taxon>
        <taxon>Agaricineae</taxon>
        <taxon>Psathyrellaceae</taxon>
        <taxon>Coprinellus</taxon>
    </lineage>
</organism>
<dbReference type="PANTHER" id="PTHR33099:SF7">
    <property type="entry name" value="MYND-TYPE DOMAIN-CONTAINING PROTEIN"/>
    <property type="match status" value="1"/>
</dbReference>
<sequence length="987" mass="108205">MANQGPTVGNGVSGVQLAKSGDLNVRICAALLPWDLALTDFYQDELYKALKGSKSEFRGSFYHCSTATEAPNPGLEIDGLGVIGLPLSQRDAAAIVSCAAQAPFRKGTETVVDTAVRDTWEIEPASVKFSNPKWATFVDQVATQTVWMALGVAPFTKRLRCELYKLLLYQPSRHTLKSNGMFATIIIVLPSLVGGVAWYIDVMHEVKPVTLGYRLALSYNLIHTSPNMPQPALPKHSMISTPLGQCLQKWKNGGFARMPDPPLAAYVLDHQYSANNLEKGQEGLKGKDTQLVAQLLLLAESLSFIVGIANLTRKVTGSADDGGYNHSRYNKRRRYGHCAYDSLEDDSEETHTFADIEEDDYDLENFVRLDEGECEEDVDLDDFRLDKGCLVPRNPFDHVGPDEEEYEGYMGNVSLPLWYRRSVLILFRIEDAIAVGISINGVDWALDQLYAYSDTEDEDHPTARFIVSALLTRLEKKHNPRTAYWSNEDIETNRRCAKNLLARAVEWKNQALWSRVIPHCGPALDTVNTSIVEAVEVFDLEAIKPGLILLVQQSAGLQTRFAVIKAIAGKIGAAGGDWLESLTKDALSSYNAAAVADIPTLVEIAQSRGPEVIQTSIYNLVYKDATYASLINFAKALHTGLPKVLSMEEGKRSSIRVVIGKSIEAAIPKWEVGLHIPGPANPGYTYSYGYWAAPSVPTPVDPRAPNVKTNRICELVDLSFALDDLGICTALFNELLRLPSGVDADTRFKEVFTPLMPQLRATLLKHGRAVTSEPFASFFKHSVSMYLAHIPGPRTPKTITPSLPTRTAGCNTCNECKQLKAFVNNGTPTLQFRAVQRTRTHLEQEIAKARIGDIVTTATVTNLGTPYTLVVSKRPEVISQLTWKENQSEAVKFVRSVADDAELKVVMGERYEQTLWAVHGQQVFTLTGNAAVAPGPVRNSSVATSSAPPTASTSGSSTAAHAASTPAGTKRKQREQPKNTIAVIDLT</sequence>
<keyword evidence="2" id="KW-0812">Transmembrane</keyword>
<feature type="region of interest" description="Disordered" evidence="1">
    <location>
        <begin position="937"/>
        <end position="987"/>
    </location>
</feature>
<dbReference type="OrthoDB" id="124582at2759"/>
<evidence type="ECO:0000313" key="4">
    <source>
        <dbReference type="Proteomes" id="UP000298030"/>
    </source>
</evidence>
<protein>
    <submittedName>
        <fullName evidence="3">Uncharacterized protein</fullName>
    </submittedName>
</protein>
<feature type="transmembrane region" description="Helical" evidence="2">
    <location>
        <begin position="180"/>
        <end position="200"/>
    </location>
</feature>